<keyword evidence="3" id="KW-1185">Reference proteome</keyword>
<dbReference type="EMBL" id="CADEBC010000481">
    <property type="protein sequence ID" value="CAB3234276.1"/>
    <property type="molecule type" value="Genomic_DNA"/>
</dbReference>
<proteinExistence type="predicted"/>
<evidence type="ECO:0000256" key="1">
    <source>
        <dbReference type="SAM" id="MobiDB-lite"/>
    </source>
</evidence>
<feature type="compositionally biased region" description="Basic residues" evidence="1">
    <location>
        <begin position="73"/>
        <end position="91"/>
    </location>
</feature>
<sequence>MGAVKKWPKINVSQCHPRAGRQWTKEPSRACVSAFSDATMRCAHALCRVLSRNTIAHRRSRRAIASSASTRGARVHYTRKTCKSHYSRGES</sequence>
<comment type="caution">
    <text evidence="2">The sequence shown here is derived from an EMBL/GenBank/DDBJ whole genome shotgun (WGS) entry which is preliminary data.</text>
</comment>
<dbReference type="Proteomes" id="UP000494106">
    <property type="component" value="Unassembled WGS sequence"/>
</dbReference>
<dbReference type="AlphaFoldDB" id="A0A8S0ZNB0"/>
<protein>
    <submittedName>
        <fullName evidence="2">Uncharacterized protein</fullName>
    </submittedName>
</protein>
<accession>A0A8S0ZNB0</accession>
<feature type="region of interest" description="Disordered" evidence="1">
    <location>
        <begin position="59"/>
        <end position="91"/>
    </location>
</feature>
<evidence type="ECO:0000313" key="2">
    <source>
        <dbReference type="EMBL" id="CAB3234276.1"/>
    </source>
</evidence>
<name>A0A8S0ZNB0_ARCPL</name>
<evidence type="ECO:0000313" key="3">
    <source>
        <dbReference type="Proteomes" id="UP000494106"/>
    </source>
</evidence>
<feature type="compositionally biased region" description="Low complexity" evidence="1">
    <location>
        <begin position="63"/>
        <end position="72"/>
    </location>
</feature>
<gene>
    <name evidence="2" type="ORF">APLA_LOCUS5551</name>
</gene>
<dbReference type="OrthoDB" id="6973267at2759"/>
<reference evidence="2 3" key="1">
    <citation type="submission" date="2020-04" db="EMBL/GenBank/DDBJ databases">
        <authorList>
            <person name="Wallbank WR R."/>
            <person name="Pardo Diaz C."/>
            <person name="Kozak K."/>
            <person name="Martin S."/>
            <person name="Jiggins C."/>
            <person name="Moest M."/>
            <person name="Warren A I."/>
            <person name="Byers J.R.P. K."/>
            <person name="Montejo-Kovacevich G."/>
            <person name="Yen C E."/>
        </authorList>
    </citation>
    <scope>NUCLEOTIDE SEQUENCE [LARGE SCALE GENOMIC DNA]</scope>
</reference>
<organism evidence="2 3">
    <name type="scientific">Arctia plantaginis</name>
    <name type="common">Wood tiger moth</name>
    <name type="synonym">Phalaena plantaginis</name>
    <dbReference type="NCBI Taxonomy" id="874455"/>
    <lineage>
        <taxon>Eukaryota</taxon>
        <taxon>Metazoa</taxon>
        <taxon>Ecdysozoa</taxon>
        <taxon>Arthropoda</taxon>
        <taxon>Hexapoda</taxon>
        <taxon>Insecta</taxon>
        <taxon>Pterygota</taxon>
        <taxon>Neoptera</taxon>
        <taxon>Endopterygota</taxon>
        <taxon>Lepidoptera</taxon>
        <taxon>Glossata</taxon>
        <taxon>Ditrysia</taxon>
        <taxon>Noctuoidea</taxon>
        <taxon>Erebidae</taxon>
        <taxon>Arctiinae</taxon>
        <taxon>Arctia</taxon>
    </lineage>
</organism>